<proteinExistence type="predicted"/>
<dbReference type="STRING" id="318586.Pden_3446"/>
<reference evidence="2" key="1">
    <citation type="submission" date="2006-12" db="EMBL/GenBank/DDBJ databases">
        <title>Complete sequence of chromosome 2 of Paracoccus denitrificans PD1222.</title>
        <authorList>
            <person name="Copeland A."/>
            <person name="Lucas S."/>
            <person name="Lapidus A."/>
            <person name="Barry K."/>
            <person name="Detter J.C."/>
            <person name="Glavina del Rio T."/>
            <person name="Hammon N."/>
            <person name="Israni S."/>
            <person name="Dalin E."/>
            <person name="Tice H."/>
            <person name="Pitluck S."/>
            <person name="Munk A.C."/>
            <person name="Brettin T."/>
            <person name="Bruce D."/>
            <person name="Han C."/>
            <person name="Tapia R."/>
            <person name="Gilna P."/>
            <person name="Schmutz J."/>
            <person name="Larimer F."/>
            <person name="Land M."/>
            <person name="Hauser L."/>
            <person name="Kyrpides N."/>
            <person name="Lykidis A."/>
            <person name="Spiro S."/>
            <person name="Richardson D.J."/>
            <person name="Moir J.W.B."/>
            <person name="Ferguson S.J."/>
            <person name="van Spanning R.J.M."/>
            <person name="Richardson P."/>
        </authorList>
    </citation>
    <scope>NUCLEOTIDE SEQUENCE [LARGE SCALE GENOMIC DNA]</scope>
    <source>
        <strain evidence="2">Pd 1222</strain>
    </source>
</reference>
<keyword evidence="2" id="KW-1185">Reference proteome</keyword>
<protein>
    <submittedName>
        <fullName evidence="1">Uncharacterized protein</fullName>
    </submittedName>
</protein>
<dbReference type="HOGENOM" id="CLU_1747873_0_0_5"/>
<name>A1B7M3_PARDP</name>
<dbReference type="EnsemblBacteria" id="ABL71517">
    <property type="protein sequence ID" value="ABL71517"/>
    <property type="gene ID" value="Pden_3446"/>
</dbReference>
<dbReference type="KEGG" id="pde:Pden_3446"/>
<dbReference type="AlphaFoldDB" id="A1B7M3"/>
<sequence>MYPCVSRKTEIVTKRFSPPARNNSLQIYACAPAIVGHHGSGWRQNAARGQVTGRATMTSETLAEARRCMTLCVPRAGDADADAGAGRMVPVSFSLIGFGGERLVFRLVDGQDELLDPAVAGALRDCIILAECLAGRADPVAAPQDGGAG</sequence>
<gene>
    <name evidence="1" type="ordered locus">Pden_3446</name>
</gene>
<evidence type="ECO:0000313" key="1">
    <source>
        <dbReference type="EMBL" id="ABL71517.1"/>
    </source>
</evidence>
<dbReference type="eggNOG" id="ENOG5030ZRP">
    <property type="taxonomic scope" value="Bacteria"/>
</dbReference>
<evidence type="ECO:0000313" key="2">
    <source>
        <dbReference type="Proteomes" id="UP000000361"/>
    </source>
</evidence>
<dbReference type="Proteomes" id="UP000000361">
    <property type="component" value="Chromosome 2"/>
</dbReference>
<accession>A1B7M3</accession>
<organism evidence="1 2">
    <name type="scientific">Paracoccus denitrificans (strain Pd 1222)</name>
    <dbReference type="NCBI Taxonomy" id="318586"/>
    <lineage>
        <taxon>Bacteria</taxon>
        <taxon>Pseudomonadati</taxon>
        <taxon>Pseudomonadota</taxon>
        <taxon>Alphaproteobacteria</taxon>
        <taxon>Rhodobacterales</taxon>
        <taxon>Paracoccaceae</taxon>
        <taxon>Paracoccus</taxon>
    </lineage>
</organism>
<dbReference type="EMBL" id="CP000490">
    <property type="protein sequence ID" value="ABL71517.1"/>
    <property type="molecule type" value="Genomic_DNA"/>
</dbReference>